<proteinExistence type="predicted"/>
<evidence type="ECO:0000313" key="1">
    <source>
        <dbReference type="EMBL" id="KAF6346918.1"/>
    </source>
</evidence>
<protein>
    <submittedName>
        <fullName evidence="1">Uncharacterized protein</fullName>
    </submittedName>
</protein>
<comment type="caution">
    <text evidence="1">The sequence shown here is derived from an EMBL/GenBank/DDBJ whole genome shotgun (WGS) entry which is preliminary data.</text>
</comment>
<gene>
    <name evidence="1" type="ORF">mPipKuh1_010652</name>
</gene>
<dbReference type="Proteomes" id="UP000558488">
    <property type="component" value="Unassembled WGS sequence"/>
</dbReference>
<dbReference type="EMBL" id="JACAGB010000008">
    <property type="protein sequence ID" value="KAF6346918.1"/>
    <property type="molecule type" value="Genomic_DNA"/>
</dbReference>
<sequence length="135" mass="15504">MKDLTRKITFCMRVELGNLKGSNLPEPERGERGRGYHEACNLHPSGLCLKPPSWREGLLSRQLPFHREFQAEEENMSLNAEWLVFQWCVEADTVKLLHESSLRDDNSSHSSPARQAWKIQSAVGRVDVLCHLCNF</sequence>
<organism evidence="1 2">
    <name type="scientific">Pipistrellus kuhlii</name>
    <name type="common">Kuhl's pipistrelle</name>
    <dbReference type="NCBI Taxonomy" id="59472"/>
    <lineage>
        <taxon>Eukaryota</taxon>
        <taxon>Metazoa</taxon>
        <taxon>Chordata</taxon>
        <taxon>Craniata</taxon>
        <taxon>Vertebrata</taxon>
        <taxon>Euteleostomi</taxon>
        <taxon>Mammalia</taxon>
        <taxon>Eutheria</taxon>
        <taxon>Laurasiatheria</taxon>
        <taxon>Chiroptera</taxon>
        <taxon>Yangochiroptera</taxon>
        <taxon>Vespertilionidae</taxon>
        <taxon>Pipistrellus</taxon>
    </lineage>
</organism>
<reference evidence="1 2" key="1">
    <citation type="journal article" date="2020" name="Nature">
        <title>Six reference-quality genomes reveal evolution of bat adaptations.</title>
        <authorList>
            <person name="Jebb D."/>
            <person name="Huang Z."/>
            <person name="Pippel M."/>
            <person name="Hughes G.M."/>
            <person name="Lavrichenko K."/>
            <person name="Devanna P."/>
            <person name="Winkler S."/>
            <person name="Jermiin L.S."/>
            <person name="Skirmuntt E.C."/>
            <person name="Katzourakis A."/>
            <person name="Burkitt-Gray L."/>
            <person name="Ray D.A."/>
            <person name="Sullivan K.A.M."/>
            <person name="Roscito J.G."/>
            <person name="Kirilenko B.M."/>
            <person name="Davalos L.M."/>
            <person name="Corthals A.P."/>
            <person name="Power M.L."/>
            <person name="Jones G."/>
            <person name="Ransome R.D."/>
            <person name="Dechmann D.K.N."/>
            <person name="Locatelli A.G."/>
            <person name="Puechmaille S.J."/>
            <person name="Fedrigo O."/>
            <person name="Jarvis E.D."/>
            <person name="Hiller M."/>
            <person name="Vernes S.C."/>
            <person name="Myers E.W."/>
            <person name="Teeling E.C."/>
        </authorList>
    </citation>
    <scope>NUCLEOTIDE SEQUENCE [LARGE SCALE GENOMIC DNA]</scope>
    <source>
        <strain evidence="1">MPipKuh1</strain>
        <tissue evidence="1">Flight muscle</tissue>
    </source>
</reference>
<keyword evidence="2" id="KW-1185">Reference proteome</keyword>
<accession>A0A7J7XBP2</accession>
<name>A0A7J7XBP2_PIPKU</name>
<evidence type="ECO:0000313" key="2">
    <source>
        <dbReference type="Proteomes" id="UP000558488"/>
    </source>
</evidence>
<dbReference type="AlphaFoldDB" id="A0A7J7XBP2"/>